<keyword evidence="1" id="KW-0418">Kinase</keyword>
<sequence length="182" mass="21037">MRRILVYGVTGSGKSTLAARLGVRLGLPYHSMDDLTWDPGWVPVGEELQRDRVRDVCATDDWVIDSAYGIWRDIPLARTDLVVGLDLPRWRSFGRLLRRTLVNVVRQRPLCNGNHETWRASFLSTESILVWHFKSFKRKRRRLRAWHADPSFPAEIVLLRSPREVERWLAGLPDRTPGADQA</sequence>
<name>A0ABW6WLF8_9ACTN</name>
<dbReference type="EMBL" id="JBIAZU010000006">
    <property type="protein sequence ID" value="MFF5294116.1"/>
    <property type="molecule type" value="Genomic_DNA"/>
</dbReference>
<evidence type="ECO:0000313" key="1">
    <source>
        <dbReference type="EMBL" id="MFF5294116.1"/>
    </source>
</evidence>
<evidence type="ECO:0000313" key="2">
    <source>
        <dbReference type="Proteomes" id="UP001602245"/>
    </source>
</evidence>
<gene>
    <name evidence="1" type="ORF">ACFY35_32170</name>
</gene>
<protein>
    <submittedName>
        <fullName evidence="1">Adenylate kinase</fullName>
    </submittedName>
</protein>
<accession>A0ABW6WLF8</accession>
<dbReference type="PANTHER" id="PTHR37816:SF1">
    <property type="entry name" value="TOXIN"/>
    <property type="match status" value="1"/>
</dbReference>
<proteinExistence type="predicted"/>
<dbReference type="SUPFAM" id="SSF52540">
    <property type="entry name" value="P-loop containing nucleoside triphosphate hydrolases"/>
    <property type="match status" value="1"/>
</dbReference>
<dbReference type="Gene3D" id="3.40.50.300">
    <property type="entry name" value="P-loop containing nucleotide triphosphate hydrolases"/>
    <property type="match status" value="1"/>
</dbReference>
<keyword evidence="1" id="KW-0808">Transferase</keyword>
<organism evidence="1 2">
    <name type="scientific">Paractinoplanes globisporus</name>
    <dbReference type="NCBI Taxonomy" id="113565"/>
    <lineage>
        <taxon>Bacteria</taxon>
        <taxon>Bacillati</taxon>
        <taxon>Actinomycetota</taxon>
        <taxon>Actinomycetes</taxon>
        <taxon>Micromonosporales</taxon>
        <taxon>Micromonosporaceae</taxon>
        <taxon>Paractinoplanes</taxon>
    </lineage>
</organism>
<dbReference type="InterPro" id="IPR027417">
    <property type="entry name" value="P-loop_NTPase"/>
</dbReference>
<dbReference type="Proteomes" id="UP001602245">
    <property type="component" value="Unassembled WGS sequence"/>
</dbReference>
<keyword evidence="2" id="KW-1185">Reference proteome</keyword>
<comment type="caution">
    <text evidence="1">The sequence shown here is derived from an EMBL/GenBank/DDBJ whole genome shotgun (WGS) entry which is preliminary data.</text>
</comment>
<dbReference type="PANTHER" id="PTHR37816">
    <property type="entry name" value="YALI0E33011P"/>
    <property type="match status" value="1"/>
</dbReference>
<reference evidence="1 2" key="1">
    <citation type="submission" date="2024-10" db="EMBL/GenBank/DDBJ databases">
        <title>The Natural Products Discovery Center: Release of the First 8490 Sequenced Strains for Exploring Actinobacteria Biosynthetic Diversity.</title>
        <authorList>
            <person name="Kalkreuter E."/>
            <person name="Kautsar S.A."/>
            <person name="Yang D."/>
            <person name="Bader C.D."/>
            <person name="Teijaro C.N."/>
            <person name="Fluegel L."/>
            <person name="Davis C.M."/>
            <person name="Simpson J.R."/>
            <person name="Lauterbach L."/>
            <person name="Steele A.D."/>
            <person name="Gui C."/>
            <person name="Meng S."/>
            <person name="Li G."/>
            <person name="Viehrig K."/>
            <person name="Ye F."/>
            <person name="Su P."/>
            <person name="Kiefer A.F."/>
            <person name="Nichols A."/>
            <person name="Cepeda A.J."/>
            <person name="Yan W."/>
            <person name="Fan B."/>
            <person name="Jiang Y."/>
            <person name="Adhikari A."/>
            <person name="Zheng C.-J."/>
            <person name="Schuster L."/>
            <person name="Cowan T.M."/>
            <person name="Smanski M.J."/>
            <person name="Chevrette M.G."/>
            <person name="De Carvalho L.P.S."/>
            <person name="Shen B."/>
        </authorList>
    </citation>
    <scope>NUCLEOTIDE SEQUENCE [LARGE SCALE GENOMIC DNA]</scope>
    <source>
        <strain evidence="1 2">NPDC000087</strain>
    </source>
</reference>
<dbReference type="RefSeq" id="WP_020512359.1">
    <property type="nucleotide sequence ID" value="NZ_JBIAZU010000006.1"/>
</dbReference>
<dbReference type="InterPro" id="IPR052922">
    <property type="entry name" value="Cytidylate_Kinase-2"/>
</dbReference>
<dbReference type="GO" id="GO:0016301">
    <property type="term" value="F:kinase activity"/>
    <property type="evidence" value="ECO:0007669"/>
    <property type="project" value="UniProtKB-KW"/>
</dbReference>